<reference evidence="1" key="1">
    <citation type="journal article" date="2021" name="Proc. Natl. Acad. Sci. U.S.A.">
        <title>A Catalog of Tens of Thousands of Viruses from Human Metagenomes Reveals Hidden Associations with Chronic Diseases.</title>
        <authorList>
            <person name="Tisza M.J."/>
            <person name="Buck C.B."/>
        </authorList>
    </citation>
    <scope>NUCLEOTIDE SEQUENCE</scope>
    <source>
        <strain evidence="1">CtxMM9</strain>
    </source>
</reference>
<organism evidence="1">
    <name type="scientific">Siphoviridae sp. ctxMM9</name>
    <dbReference type="NCBI Taxonomy" id="2827973"/>
    <lineage>
        <taxon>Viruses</taxon>
        <taxon>Duplodnaviria</taxon>
        <taxon>Heunggongvirae</taxon>
        <taxon>Uroviricota</taxon>
        <taxon>Caudoviricetes</taxon>
    </lineage>
</organism>
<evidence type="ECO:0000313" key="1">
    <source>
        <dbReference type="EMBL" id="DAF58738.1"/>
    </source>
</evidence>
<sequence length="109" mass="12446">MTAENNSEWYWEDKLQENNIYRINTYYDKQLLYSQSVAFDRNLYSSSLVNSWNSDELSLDEKNNAILAKMIGAGTKDAYNRFTGVLMGDFTDKSDGSIRTGITGFRNGS</sequence>
<protein>
    <submittedName>
        <fullName evidence="1">Uncharacterized protein</fullName>
    </submittedName>
</protein>
<name>A0A8S5T7J7_9CAUD</name>
<dbReference type="EMBL" id="BK032759">
    <property type="protein sequence ID" value="DAF58738.1"/>
    <property type="molecule type" value="Genomic_DNA"/>
</dbReference>
<proteinExistence type="predicted"/>
<accession>A0A8S5T7J7</accession>